<sequence length="349" mass="36287">MRAALLTRFGGPDAVEIRDVPPPVPQTGQALVRVTAAGMNNTDIWTRQGAYGAPGDPQARAGWRGPVAFPRIQGGDIAGVVESTGPGTDPALRGRRVLVDPALYADDQDPHALPVGLLGSEADGGFAEYVAVRTDRLHDVTGSPLGDDELAALPVAYGTAMGMLDRAAAGAGDTVLVTGASGGVGHAALQLAAAAGCRVIAVTSRSKHRRVLEAGAALALDRDEGPDALGERLHDTAPGGVAAVLDVVGGDWISHLLPHVADGGRWVTAGAMAGYRTAFDLRRLYVHNVALIGSSMHTAAQFAQLADAARKGTVRPLIHERFPLSRLHEAQARFEERRHVGKIVLDPTG</sequence>
<dbReference type="RefSeq" id="WP_070020648.1">
    <property type="nucleotide sequence ID" value="NZ_LJGW01000712.1"/>
</dbReference>
<dbReference type="Pfam" id="PF00107">
    <property type="entry name" value="ADH_zinc_N"/>
    <property type="match status" value="1"/>
</dbReference>
<dbReference type="InterPro" id="IPR013154">
    <property type="entry name" value="ADH-like_N"/>
</dbReference>
<dbReference type="InterPro" id="IPR013149">
    <property type="entry name" value="ADH-like_C"/>
</dbReference>
<dbReference type="InterPro" id="IPR036291">
    <property type="entry name" value="NAD(P)-bd_dom_sf"/>
</dbReference>
<dbReference type="PANTHER" id="PTHR44154:SF1">
    <property type="entry name" value="QUINONE OXIDOREDUCTASE"/>
    <property type="match status" value="1"/>
</dbReference>
<dbReference type="Proteomes" id="UP000176005">
    <property type="component" value="Unassembled WGS sequence"/>
</dbReference>
<dbReference type="PANTHER" id="PTHR44154">
    <property type="entry name" value="QUINONE OXIDOREDUCTASE"/>
    <property type="match status" value="1"/>
</dbReference>
<reference evidence="3 4" key="1">
    <citation type="journal article" date="2016" name="Front. Microbiol.">
        <title>Comparative Genomics Analysis of Streptomyces Species Reveals Their Adaptation to the Marine Environment and Their Diversity at the Genomic Level.</title>
        <authorList>
            <person name="Tian X."/>
            <person name="Zhang Z."/>
            <person name="Yang T."/>
            <person name="Chen M."/>
            <person name="Li J."/>
            <person name="Chen F."/>
            <person name="Yang J."/>
            <person name="Li W."/>
            <person name="Zhang B."/>
            <person name="Zhang Z."/>
            <person name="Wu J."/>
            <person name="Zhang C."/>
            <person name="Long L."/>
            <person name="Xiao J."/>
        </authorList>
    </citation>
    <scope>NUCLEOTIDE SEQUENCE [LARGE SCALE GENOMIC DNA]</scope>
    <source>
        <strain evidence="3 4">SCSIO 10429</strain>
    </source>
</reference>
<protein>
    <submittedName>
        <fullName evidence="3">Zn-dependent oxidoreductase</fullName>
    </submittedName>
</protein>
<accession>A0A1E7KH31</accession>
<dbReference type="Gene3D" id="3.40.50.720">
    <property type="entry name" value="NAD(P)-binding Rossmann-like Domain"/>
    <property type="match status" value="1"/>
</dbReference>
<dbReference type="PATRIC" id="fig|518642.10.peg.273"/>
<gene>
    <name evidence="3" type="ORF">AN218_32655</name>
</gene>
<dbReference type="SUPFAM" id="SSF51735">
    <property type="entry name" value="NAD(P)-binding Rossmann-fold domains"/>
    <property type="match status" value="1"/>
</dbReference>
<feature type="domain" description="Enoyl reductase (ER)" evidence="2">
    <location>
        <begin position="10"/>
        <end position="345"/>
    </location>
</feature>
<comment type="caution">
    <text evidence="3">The sequence shown here is derived from an EMBL/GenBank/DDBJ whole genome shotgun (WGS) entry which is preliminary data.</text>
</comment>
<dbReference type="Gene3D" id="3.90.180.10">
    <property type="entry name" value="Medium-chain alcohol dehydrogenases, catalytic domain"/>
    <property type="match status" value="1"/>
</dbReference>
<evidence type="ECO:0000259" key="2">
    <source>
        <dbReference type="SMART" id="SM00829"/>
    </source>
</evidence>
<dbReference type="InterPro" id="IPR051603">
    <property type="entry name" value="Zinc-ADH_QOR/CCCR"/>
</dbReference>
<keyword evidence="4" id="KW-1185">Reference proteome</keyword>
<organism evidence="3 4">
    <name type="scientific">Streptomyces nanshensis</name>
    <dbReference type="NCBI Taxonomy" id="518642"/>
    <lineage>
        <taxon>Bacteria</taxon>
        <taxon>Bacillati</taxon>
        <taxon>Actinomycetota</taxon>
        <taxon>Actinomycetes</taxon>
        <taxon>Kitasatosporales</taxon>
        <taxon>Streptomycetaceae</taxon>
        <taxon>Streptomyces</taxon>
    </lineage>
</organism>
<dbReference type="GO" id="GO:0016491">
    <property type="term" value="F:oxidoreductase activity"/>
    <property type="evidence" value="ECO:0007669"/>
    <property type="project" value="InterPro"/>
</dbReference>
<dbReference type="InterPro" id="IPR020843">
    <property type="entry name" value="ER"/>
</dbReference>
<evidence type="ECO:0000256" key="1">
    <source>
        <dbReference type="ARBA" id="ARBA00022857"/>
    </source>
</evidence>
<dbReference type="InterPro" id="IPR011032">
    <property type="entry name" value="GroES-like_sf"/>
</dbReference>
<keyword evidence="1" id="KW-0521">NADP</keyword>
<dbReference type="SUPFAM" id="SSF50129">
    <property type="entry name" value="GroES-like"/>
    <property type="match status" value="1"/>
</dbReference>
<proteinExistence type="predicted"/>
<dbReference type="Pfam" id="PF08240">
    <property type="entry name" value="ADH_N"/>
    <property type="match status" value="1"/>
</dbReference>
<dbReference type="EMBL" id="LJGW01000712">
    <property type="protein sequence ID" value="OEV03239.1"/>
    <property type="molecule type" value="Genomic_DNA"/>
</dbReference>
<evidence type="ECO:0000313" key="4">
    <source>
        <dbReference type="Proteomes" id="UP000176005"/>
    </source>
</evidence>
<dbReference type="SMART" id="SM00829">
    <property type="entry name" value="PKS_ER"/>
    <property type="match status" value="1"/>
</dbReference>
<evidence type="ECO:0000313" key="3">
    <source>
        <dbReference type="EMBL" id="OEV03239.1"/>
    </source>
</evidence>
<dbReference type="AlphaFoldDB" id="A0A1E7KH31"/>
<name>A0A1E7KH31_9ACTN</name>